<dbReference type="SMART" id="SM00360">
    <property type="entry name" value="RRM"/>
    <property type="match status" value="3"/>
</dbReference>
<feature type="compositionally biased region" description="Polar residues" evidence="2">
    <location>
        <begin position="17"/>
        <end position="27"/>
    </location>
</feature>
<feature type="compositionally biased region" description="Polar residues" evidence="2">
    <location>
        <begin position="131"/>
        <end position="148"/>
    </location>
</feature>
<protein>
    <recommendedName>
        <fullName evidence="3">RRM domain-containing protein</fullName>
    </recommendedName>
</protein>
<name>A0A6H0XN97_9PEZI</name>
<keyword evidence="5" id="KW-1185">Reference proteome</keyword>
<dbReference type="InterPro" id="IPR012677">
    <property type="entry name" value="Nucleotide-bd_a/b_plait_sf"/>
</dbReference>
<dbReference type="Gene3D" id="3.30.70.330">
    <property type="match status" value="3"/>
</dbReference>
<dbReference type="OrthoDB" id="5411533at2759"/>
<feature type="region of interest" description="Disordered" evidence="2">
    <location>
        <begin position="404"/>
        <end position="433"/>
    </location>
</feature>
<feature type="domain" description="RRM" evidence="3">
    <location>
        <begin position="329"/>
        <end position="407"/>
    </location>
</feature>
<dbReference type="InterPro" id="IPR006509">
    <property type="entry name" value="RBM39_SF"/>
</dbReference>
<evidence type="ECO:0000256" key="1">
    <source>
        <dbReference type="PROSITE-ProRule" id="PRU00176"/>
    </source>
</evidence>
<feature type="region of interest" description="Disordered" evidence="2">
    <location>
        <begin position="53"/>
        <end position="224"/>
    </location>
</feature>
<evidence type="ECO:0000313" key="5">
    <source>
        <dbReference type="Proteomes" id="UP000503462"/>
    </source>
</evidence>
<dbReference type="GO" id="GO:0003723">
    <property type="term" value="F:RNA binding"/>
    <property type="evidence" value="ECO:0007669"/>
    <property type="project" value="UniProtKB-UniRule"/>
</dbReference>
<feature type="compositionally biased region" description="Polar residues" evidence="2">
    <location>
        <begin position="406"/>
        <end position="424"/>
    </location>
</feature>
<dbReference type="AlphaFoldDB" id="A0A6H0XN97"/>
<evidence type="ECO:0000313" key="4">
    <source>
        <dbReference type="EMBL" id="QIW96175.1"/>
    </source>
</evidence>
<keyword evidence="1" id="KW-0694">RNA-binding</keyword>
<organism evidence="4 5">
    <name type="scientific">Peltaster fructicola</name>
    <dbReference type="NCBI Taxonomy" id="286661"/>
    <lineage>
        <taxon>Eukaryota</taxon>
        <taxon>Fungi</taxon>
        <taxon>Dikarya</taxon>
        <taxon>Ascomycota</taxon>
        <taxon>Pezizomycotina</taxon>
        <taxon>Dothideomycetes</taxon>
        <taxon>Dothideomycetes incertae sedis</taxon>
        <taxon>Peltaster</taxon>
    </lineage>
</organism>
<accession>A0A6H0XN97</accession>
<dbReference type="Proteomes" id="UP000503462">
    <property type="component" value="Chromosome 1"/>
</dbReference>
<dbReference type="PANTHER" id="PTHR48036">
    <property type="entry name" value="SPLICING FACTOR (PAD-1), PUTATIVE (AFU_ORTHOLOGUE AFUA_1G15810)-RELATED"/>
    <property type="match status" value="1"/>
</dbReference>
<feature type="domain" description="RRM" evidence="3">
    <location>
        <begin position="230"/>
        <end position="308"/>
    </location>
</feature>
<evidence type="ECO:0000259" key="3">
    <source>
        <dbReference type="PROSITE" id="PS50102"/>
    </source>
</evidence>
<feature type="compositionally biased region" description="Basic and acidic residues" evidence="2">
    <location>
        <begin position="70"/>
        <end position="99"/>
    </location>
</feature>
<dbReference type="SUPFAM" id="SSF54928">
    <property type="entry name" value="RNA-binding domain, RBD"/>
    <property type="match status" value="2"/>
</dbReference>
<dbReference type="NCBIfam" id="TIGR01622">
    <property type="entry name" value="SF-CC1"/>
    <property type="match status" value="1"/>
</dbReference>
<feature type="compositionally biased region" description="Basic and acidic residues" evidence="2">
    <location>
        <begin position="163"/>
        <end position="224"/>
    </location>
</feature>
<dbReference type="InterPro" id="IPR035979">
    <property type="entry name" value="RBD_domain_sf"/>
</dbReference>
<evidence type="ECO:0000256" key="2">
    <source>
        <dbReference type="SAM" id="MobiDB-lite"/>
    </source>
</evidence>
<dbReference type="Pfam" id="PF00076">
    <property type="entry name" value="RRM_1"/>
    <property type="match status" value="2"/>
</dbReference>
<dbReference type="GO" id="GO:0005634">
    <property type="term" value="C:nucleus"/>
    <property type="evidence" value="ECO:0007669"/>
    <property type="project" value="InterPro"/>
</dbReference>
<feature type="domain" description="RRM" evidence="3">
    <location>
        <begin position="463"/>
        <end position="526"/>
    </location>
</feature>
<sequence length="539" mass="61255">MPKSTTTPFSDRRAPNKSPTTLRTRQSAGLLEKGCTSFATHFDARQLLSQERAPIDQLLEEEGNKAAQRQAKEASEDRHARGSDYNRKHGRDYRSHRSDGSSTRPDLFEGKLESTGSRRGSLVGSRDGYRSNRSSNGINDDSDGNSANRDFRGYRRRHRSRSPRRDRSDDRFPDRRGDRYRRDRSPDVRRRHDSDRRRSEERKDELSSRDNESRDSGDRAVLSEEQRDKRTVFVQQLAGALRDRDVRRFFESRAGPVHDVQIVRDRHSQRSKGVGYVEFKNEADVAKAIELTGKKLMDVPIIVSLSEAEKNRVARETNRGPTQHGQPIKRLYVGNIDFSIDEEVLRAVFQEFGPVEKVEIHRDEHGRSKGYGFVDFLNTADAQQALKDLQHDFAIGGRVIRVGHGPQNSASSTARESQGLNDTQRGSDHSGLVSSLPQRPWLLVAFASSMYGLRKKADWQKFLEEDFKGECAAKYGEVLHIGIDTSSTEGELYIKFKSTEGSLKAYQGLQGRSYDGRFIYCDYVVDAVYNALFPKAAML</sequence>
<proteinExistence type="predicted"/>
<dbReference type="EMBL" id="CP051139">
    <property type="protein sequence ID" value="QIW96175.1"/>
    <property type="molecule type" value="Genomic_DNA"/>
</dbReference>
<dbReference type="GO" id="GO:0006397">
    <property type="term" value="P:mRNA processing"/>
    <property type="evidence" value="ECO:0007669"/>
    <property type="project" value="InterPro"/>
</dbReference>
<feature type="region of interest" description="Disordered" evidence="2">
    <location>
        <begin position="1"/>
        <end position="29"/>
    </location>
</feature>
<dbReference type="PROSITE" id="PS50102">
    <property type="entry name" value="RRM"/>
    <property type="match status" value="3"/>
</dbReference>
<gene>
    <name evidence="4" type="ORF">AMS68_001693</name>
</gene>
<reference evidence="4 5" key="1">
    <citation type="journal article" date="2016" name="Sci. Rep.">
        <title>Peltaster fructicola genome reveals evolution from an invasive phytopathogen to an ectophytic parasite.</title>
        <authorList>
            <person name="Xu C."/>
            <person name="Chen H."/>
            <person name="Gleason M.L."/>
            <person name="Xu J.R."/>
            <person name="Liu H."/>
            <person name="Zhang R."/>
            <person name="Sun G."/>
        </authorList>
    </citation>
    <scope>NUCLEOTIDE SEQUENCE [LARGE SCALE GENOMIC DNA]</scope>
    <source>
        <strain evidence="4 5">LNHT1506</strain>
    </source>
</reference>
<dbReference type="InterPro" id="IPR000504">
    <property type="entry name" value="RRM_dom"/>
</dbReference>